<accession>Q0C823</accession>
<reference evidence="3" key="1">
    <citation type="submission" date="2005-09" db="EMBL/GenBank/DDBJ databases">
        <title>Annotation of the Aspergillus terreus NIH2624 genome.</title>
        <authorList>
            <person name="Birren B.W."/>
            <person name="Lander E.S."/>
            <person name="Galagan J.E."/>
            <person name="Nusbaum C."/>
            <person name="Devon K."/>
            <person name="Henn M."/>
            <person name="Ma L.-J."/>
            <person name="Jaffe D.B."/>
            <person name="Butler J."/>
            <person name="Alvarez P."/>
            <person name="Gnerre S."/>
            <person name="Grabherr M."/>
            <person name="Kleber M."/>
            <person name="Mauceli E.W."/>
            <person name="Brockman W."/>
            <person name="Rounsley S."/>
            <person name="Young S.K."/>
            <person name="LaButti K."/>
            <person name="Pushparaj V."/>
            <person name="DeCaprio D."/>
            <person name="Crawford M."/>
            <person name="Koehrsen M."/>
            <person name="Engels R."/>
            <person name="Montgomery P."/>
            <person name="Pearson M."/>
            <person name="Howarth C."/>
            <person name="Larson L."/>
            <person name="Luoma S."/>
            <person name="White J."/>
            <person name="Alvarado L."/>
            <person name="Kodira C.D."/>
            <person name="Zeng Q."/>
            <person name="Oleary S."/>
            <person name="Yandava C."/>
            <person name="Denning D.W."/>
            <person name="Nierman W.C."/>
            <person name="Milne T."/>
            <person name="Madden K."/>
        </authorList>
    </citation>
    <scope>NUCLEOTIDE SEQUENCE [LARGE SCALE GENOMIC DNA]</scope>
    <source>
        <strain evidence="3">NIH 2624 / FGSC A1156</strain>
    </source>
</reference>
<dbReference type="Pfam" id="PF20150">
    <property type="entry name" value="2EXR"/>
    <property type="match status" value="1"/>
</dbReference>
<dbReference type="InterPro" id="IPR045518">
    <property type="entry name" value="2EXR"/>
</dbReference>
<dbReference type="PANTHER" id="PTHR35910">
    <property type="entry name" value="2EXR DOMAIN-CONTAINING PROTEIN"/>
    <property type="match status" value="1"/>
</dbReference>
<evidence type="ECO:0000313" key="3">
    <source>
        <dbReference type="Proteomes" id="UP000007963"/>
    </source>
</evidence>
<feature type="domain" description="2EXR" evidence="1">
    <location>
        <begin position="6"/>
        <end position="101"/>
    </location>
</feature>
<dbReference type="VEuPathDB" id="FungiDB:ATEG_10161"/>
<protein>
    <recommendedName>
        <fullName evidence="1">2EXR domain-containing protein</fullName>
    </recommendedName>
</protein>
<dbReference type="RefSeq" id="XP_001209463.1">
    <property type="nucleotide sequence ID" value="XM_001209463.1"/>
</dbReference>
<organism evidence="2 3">
    <name type="scientific">Aspergillus terreus (strain NIH 2624 / FGSC A1156)</name>
    <dbReference type="NCBI Taxonomy" id="341663"/>
    <lineage>
        <taxon>Eukaryota</taxon>
        <taxon>Fungi</taxon>
        <taxon>Dikarya</taxon>
        <taxon>Ascomycota</taxon>
        <taxon>Pezizomycotina</taxon>
        <taxon>Eurotiomycetes</taxon>
        <taxon>Eurotiomycetidae</taxon>
        <taxon>Eurotiales</taxon>
        <taxon>Aspergillaceae</taxon>
        <taxon>Aspergillus</taxon>
        <taxon>Aspergillus subgen. Circumdati</taxon>
    </lineage>
</organism>
<dbReference type="EMBL" id="CH476609">
    <property type="protein sequence ID" value="EAU29610.1"/>
    <property type="molecule type" value="Genomic_DNA"/>
</dbReference>
<evidence type="ECO:0000313" key="2">
    <source>
        <dbReference type="EMBL" id="EAU29610.1"/>
    </source>
</evidence>
<dbReference type="OrthoDB" id="3540486at2759"/>
<dbReference type="STRING" id="341663.Q0C823"/>
<name>Q0C823_ASPTN</name>
<dbReference type="eggNOG" id="ENOG502SMMG">
    <property type="taxonomic scope" value="Eukaryota"/>
</dbReference>
<dbReference type="PANTHER" id="PTHR35910:SF1">
    <property type="entry name" value="2EXR DOMAIN-CONTAINING PROTEIN"/>
    <property type="match status" value="1"/>
</dbReference>
<gene>
    <name evidence="2" type="ORF">ATEG_10161</name>
</gene>
<dbReference type="HOGENOM" id="CLU_1004651_0_0_1"/>
<evidence type="ECO:0000259" key="1">
    <source>
        <dbReference type="Pfam" id="PF20150"/>
    </source>
</evidence>
<sequence length="277" mass="31068">MNNDSFHYFSQLPLELRRLIWTHCLPHRIAEEDTPDFLLDGNESRQACWADRITHQNAQLPAIAFVNSESRQVTLEEGRWLDLQETTSLESIWVQPRRDVLHLNWTRLRYNVWGNADDPSSPLAMFLWRAEDLGMQPSVVAEIIHPFSLKALLDGGADDADDADDADESNSPWLLYHHGRNKDVADIAYCAESQSRLDIAMAAGTRIGKGTGRAGALRSIYQFSIPDGRGSMEKRSGMDPLRVHVAASTNGQRRHPWDGPGLRVGPLPLGARVPQDV</sequence>
<dbReference type="Proteomes" id="UP000007963">
    <property type="component" value="Unassembled WGS sequence"/>
</dbReference>
<dbReference type="AlphaFoldDB" id="Q0C823"/>
<dbReference type="GeneID" id="4319454"/>
<proteinExistence type="predicted"/>